<protein>
    <submittedName>
        <fullName evidence="4">WD40 repeat-like protein</fullName>
    </submittedName>
</protein>
<dbReference type="OrthoDB" id="6262491at2759"/>
<name>A0A6A7BVW9_9PEZI</name>
<dbReference type="Pfam" id="PF00400">
    <property type="entry name" value="WD40"/>
    <property type="match status" value="2"/>
</dbReference>
<evidence type="ECO:0000256" key="1">
    <source>
        <dbReference type="ARBA" id="ARBA00022574"/>
    </source>
</evidence>
<keyword evidence="1 3" id="KW-0853">WD repeat</keyword>
<dbReference type="AlphaFoldDB" id="A0A6A7BVW9"/>
<dbReference type="PANTHER" id="PTHR19848:SF8">
    <property type="entry name" value="F-BOX AND WD REPEAT DOMAIN CONTAINING 7"/>
    <property type="match status" value="1"/>
</dbReference>
<accession>A0A6A7BVW9</accession>
<evidence type="ECO:0000313" key="5">
    <source>
        <dbReference type="Proteomes" id="UP000799421"/>
    </source>
</evidence>
<feature type="repeat" description="WD" evidence="3">
    <location>
        <begin position="259"/>
        <end position="300"/>
    </location>
</feature>
<dbReference type="Gene3D" id="2.130.10.10">
    <property type="entry name" value="YVTN repeat-like/Quinoprotein amine dehydrogenase"/>
    <property type="match status" value="2"/>
</dbReference>
<dbReference type="InterPro" id="IPR011047">
    <property type="entry name" value="Quinoprotein_ADH-like_sf"/>
</dbReference>
<proteinExistence type="predicted"/>
<sequence>MSSTNAGYFFQTTASIAQQASKKAKVQNKLGNPITLGSKILALASPANKRAKIYTAQANGTVTSVDLTTQLGSQPILSAKAPMTCLAIGPSNEIYAGCWDGNIYSTTTTQILTTQTATKVSQEFVKTLLLLTCDKIQILLSGSADGNITIFTLENGTPTQRGKTNLNKGSLQALAVDPLSPTVEPIIFAATSSPTISMLKLKLSQMGGGYTLSSCGEFTPHETSIYAVFFTDEGDVWTASADKTAKLLLREEGWRADLSLPHPDFVRDIVVASAAGVVVTGCRDEHVRIWDQGSGALLGVYKGHYEEITSLFVTERGDEVVSGSIDGTVRTWSLDRGKVAVTMKEDIPPSAVAVGGVETTAEEDAELAALLEDD</sequence>
<dbReference type="InterPro" id="IPR001680">
    <property type="entry name" value="WD40_rpt"/>
</dbReference>
<dbReference type="PANTHER" id="PTHR19848">
    <property type="entry name" value="WD40 REPEAT PROTEIN"/>
    <property type="match status" value="1"/>
</dbReference>
<gene>
    <name evidence="4" type="ORF">K470DRAFT_272304</name>
</gene>
<evidence type="ECO:0000256" key="2">
    <source>
        <dbReference type="ARBA" id="ARBA00022737"/>
    </source>
</evidence>
<dbReference type="SMART" id="SM00320">
    <property type="entry name" value="WD40"/>
    <property type="match status" value="5"/>
</dbReference>
<dbReference type="PROSITE" id="PS50082">
    <property type="entry name" value="WD_REPEATS_2"/>
    <property type="match status" value="2"/>
</dbReference>
<dbReference type="SUPFAM" id="SSF50998">
    <property type="entry name" value="Quinoprotein alcohol dehydrogenase-like"/>
    <property type="match status" value="1"/>
</dbReference>
<keyword evidence="5" id="KW-1185">Reference proteome</keyword>
<dbReference type="Proteomes" id="UP000799421">
    <property type="component" value="Unassembled WGS sequence"/>
</dbReference>
<evidence type="ECO:0000256" key="3">
    <source>
        <dbReference type="PROSITE-ProRule" id="PRU00221"/>
    </source>
</evidence>
<reference evidence="4" key="1">
    <citation type="journal article" date="2020" name="Stud. Mycol.">
        <title>101 Dothideomycetes genomes: a test case for predicting lifestyles and emergence of pathogens.</title>
        <authorList>
            <person name="Haridas S."/>
            <person name="Albert R."/>
            <person name="Binder M."/>
            <person name="Bloem J."/>
            <person name="Labutti K."/>
            <person name="Salamov A."/>
            <person name="Andreopoulos B."/>
            <person name="Baker S."/>
            <person name="Barry K."/>
            <person name="Bills G."/>
            <person name="Bluhm B."/>
            <person name="Cannon C."/>
            <person name="Castanera R."/>
            <person name="Culley D."/>
            <person name="Daum C."/>
            <person name="Ezra D."/>
            <person name="Gonzalez J."/>
            <person name="Henrissat B."/>
            <person name="Kuo A."/>
            <person name="Liang C."/>
            <person name="Lipzen A."/>
            <person name="Lutzoni F."/>
            <person name="Magnuson J."/>
            <person name="Mondo S."/>
            <person name="Nolan M."/>
            <person name="Ohm R."/>
            <person name="Pangilinan J."/>
            <person name="Park H.-J."/>
            <person name="Ramirez L."/>
            <person name="Alfaro M."/>
            <person name="Sun H."/>
            <person name="Tritt A."/>
            <person name="Yoshinaga Y."/>
            <person name="Zwiers L.-H."/>
            <person name="Turgeon B."/>
            <person name="Goodwin S."/>
            <person name="Spatafora J."/>
            <person name="Crous P."/>
            <person name="Grigoriev I."/>
        </authorList>
    </citation>
    <scope>NUCLEOTIDE SEQUENCE</scope>
    <source>
        <strain evidence="4">CBS 480.64</strain>
    </source>
</reference>
<keyword evidence="2" id="KW-0677">Repeat</keyword>
<dbReference type="InterPro" id="IPR015943">
    <property type="entry name" value="WD40/YVTN_repeat-like_dom_sf"/>
</dbReference>
<feature type="repeat" description="WD" evidence="3">
    <location>
        <begin position="301"/>
        <end position="342"/>
    </location>
</feature>
<organism evidence="4 5">
    <name type="scientific">Piedraia hortae CBS 480.64</name>
    <dbReference type="NCBI Taxonomy" id="1314780"/>
    <lineage>
        <taxon>Eukaryota</taxon>
        <taxon>Fungi</taxon>
        <taxon>Dikarya</taxon>
        <taxon>Ascomycota</taxon>
        <taxon>Pezizomycotina</taxon>
        <taxon>Dothideomycetes</taxon>
        <taxon>Dothideomycetidae</taxon>
        <taxon>Capnodiales</taxon>
        <taxon>Piedraiaceae</taxon>
        <taxon>Piedraia</taxon>
    </lineage>
</organism>
<dbReference type="PROSITE" id="PS50294">
    <property type="entry name" value="WD_REPEATS_REGION"/>
    <property type="match status" value="1"/>
</dbReference>
<dbReference type="EMBL" id="MU006006">
    <property type="protein sequence ID" value="KAF2858638.1"/>
    <property type="molecule type" value="Genomic_DNA"/>
</dbReference>
<evidence type="ECO:0000313" key="4">
    <source>
        <dbReference type="EMBL" id="KAF2858638.1"/>
    </source>
</evidence>